<feature type="domain" description="Thiamine pyrophosphate enzyme N-terminal TPP-binding" evidence="5">
    <location>
        <begin position="7"/>
        <end position="119"/>
    </location>
</feature>
<dbReference type="Proteomes" id="UP001221924">
    <property type="component" value="Unassembled WGS sequence"/>
</dbReference>
<dbReference type="InterPro" id="IPR017684">
    <property type="entry name" value="Phosphono-pyrv_decarboxylase"/>
</dbReference>
<feature type="domain" description="Thiamine pyrophosphate enzyme TPP-binding" evidence="4">
    <location>
        <begin position="225"/>
        <end position="346"/>
    </location>
</feature>
<dbReference type="GO" id="GO:0030976">
    <property type="term" value="F:thiamine pyrophosphate binding"/>
    <property type="evidence" value="ECO:0007669"/>
    <property type="project" value="InterPro"/>
</dbReference>
<dbReference type="RefSeq" id="WP_149933451.1">
    <property type="nucleotide sequence ID" value="NZ_CAXKYC010000003.1"/>
</dbReference>
<dbReference type="AlphaFoldDB" id="A0AAW6M051"/>
<dbReference type="EC" id="4.1.1.82" evidence="6"/>
<dbReference type="InterPro" id="IPR029061">
    <property type="entry name" value="THDP-binding"/>
</dbReference>
<organism evidence="6 7">
    <name type="scientific">Bacteroides cellulosilyticus</name>
    <dbReference type="NCBI Taxonomy" id="246787"/>
    <lineage>
        <taxon>Bacteria</taxon>
        <taxon>Pseudomonadati</taxon>
        <taxon>Bacteroidota</taxon>
        <taxon>Bacteroidia</taxon>
        <taxon>Bacteroidales</taxon>
        <taxon>Bacteroidaceae</taxon>
        <taxon>Bacteroides</taxon>
    </lineage>
</organism>
<evidence type="ECO:0000256" key="2">
    <source>
        <dbReference type="ARBA" id="ARBA00023052"/>
    </source>
</evidence>
<evidence type="ECO:0000256" key="3">
    <source>
        <dbReference type="ARBA" id="ARBA00023239"/>
    </source>
</evidence>
<dbReference type="SUPFAM" id="SSF52518">
    <property type="entry name" value="Thiamin diphosphate-binding fold (THDP-binding)"/>
    <property type="match status" value="2"/>
</dbReference>
<accession>A0AAW6M051</accession>
<dbReference type="EMBL" id="JARFID010000002">
    <property type="protein sequence ID" value="MDE8693109.1"/>
    <property type="molecule type" value="Genomic_DNA"/>
</dbReference>
<dbReference type="PANTHER" id="PTHR42818:SF1">
    <property type="entry name" value="SULFOPYRUVATE DECARBOXYLASE"/>
    <property type="match status" value="1"/>
</dbReference>
<reference evidence="6" key="1">
    <citation type="submission" date="2023-03" db="EMBL/GenBank/DDBJ databases">
        <title>DFI Biobank Strains.</title>
        <authorList>
            <person name="Mostad J."/>
            <person name="Paddock L."/>
            <person name="Medina S."/>
            <person name="Waligurski E."/>
            <person name="Barat B."/>
            <person name="Smith R."/>
            <person name="Burgo V."/>
            <person name="Metcalfe C."/>
            <person name="Woodson C."/>
            <person name="Sundararajan A."/>
            <person name="Ramaswamy R."/>
            <person name="Lin H."/>
            <person name="Pamer E.G."/>
        </authorList>
    </citation>
    <scope>NUCLEOTIDE SEQUENCE</scope>
    <source>
        <strain evidence="6">DFI.9.5</strain>
    </source>
</reference>
<keyword evidence="2" id="KW-0786">Thiamine pyrophosphate</keyword>
<dbReference type="InterPro" id="IPR051818">
    <property type="entry name" value="TPP_dependent_decarboxylase"/>
</dbReference>
<dbReference type="PANTHER" id="PTHR42818">
    <property type="entry name" value="SULFOPYRUVATE DECARBOXYLASE SUBUNIT ALPHA"/>
    <property type="match status" value="1"/>
</dbReference>
<protein>
    <submittedName>
        <fullName evidence="6">Phosphonopyruvate decarboxylase</fullName>
        <ecNumber evidence="6">4.1.1.82</ecNumber>
    </submittedName>
</protein>
<dbReference type="GO" id="GO:0033980">
    <property type="term" value="F:phosphonopyruvate decarboxylase activity"/>
    <property type="evidence" value="ECO:0007669"/>
    <property type="project" value="UniProtKB-EC"/>
</dbReference>
<proteinExistence type="predicted"/>
<comment type="caution">
    <text evidence="6">The sequence shown here is derived from an EMBL/GenBank/DDBJ whole genome shotgun (WGS) entry which is preliminary data.</text>
</comment>
<evidence type="ECO:0000313" key="6">
    <source>
        <dbReference type="EMBL" id="MDE8693109.1"/>
    </source>
</evidence>
<sequence length="395" mass="43527">MLNQKRVFEELAKHGVTFFTGVPDSYLNGFCNYALDNCGSRNIITANEGNAIGIASGHYFASKEISLVYMQNSGLGNTVNPLVSLVDKDVFAVPMLLLVGWRGQGNTEPNHPQHKLQGEITPGLLEIMHIPYTILEDEDEKFANVVEKAVKYCKENRQPYGLIAPKGVMAANDKPNNVDCTYPMSREEAMEVILNNMPGDTIYSATTGRATRELFFLREKRGETKAHDFLNVGSMGHASSVALGIALEKTERKVVALDGDSACMMHMGAMTMVSKLDAPNFMHVVLNNGSHESVGGQPSAGHKVDFTKIAEACDYATVGHPVTTEVELVEALEVLRDCGKASFIDCRIHKGLSRKLPPVIFDHREVIDALIDDLNESRIIMDNKTKFRINRKKGI</sequence>
<dbReference type="InterPro" id="IPR012001">
    <property type="entry name" value="Thiamin_PyroP_enz_TPP-bd_dom"/>
</dbReference>
<dbReference type="Gene3D" id="3.40.50.970">
    <property type="match status" value="2"/>
</dbReference>
<dbReference type="InterPro" id="IPR011766">
    <property type="entry name" value="TPP_enzyme_TPP-bd"/>
</dbReference>
<dbReference type="GO" id="GO:0032923">
    <property type="term" value="P:organic phosphonate biosynthetic process"/>
    <property type="evidence" value="ECO:0007669"/>
    <property type="project" value="InterPro"/>
</dbReference>
<keyword evidence="1" id="KW-0210">Decarboxylase</keyword>
<keyword evidence="3 6" id="KW-0456">Lyase</keyword>
<gene>
    <name evidence="6" type="primary">aepY</name>
    <name evidence="6" type="ORF">PZH42_03240</name>
</gene>
<dbReference type="CDD" id="cd07035">
    <property type="entry name" value="TPP_PYR_POX_like"/>
    <property type="match status" value="1"/>
</dbReference>
<evidence type="ECO:0000259" key="5">
    <source>
        <dbReference type="Pfam" id="PF02776"/>
    </source>
</evidence>
<evidence type="ECO:0000313" key="7">
    <source>
        <dbReference type="Proteomes" id="UP001221924"/>
    </source>
</evidence>
<evidence type="ECO:0000259" key="4">
    <source>
        <dbReference type="Pfam" id="PF02775"/>
    </source>
</evidence>
<evidence type="ECO:0000256" key="1">
    <source>
        <dbReference type="ARBA" id="ARBA00022793"/>
    </source>
</evidence>
<name>A0AAW6M051_9BACE</name>
<dbReference type="Pfam" id="PF02775">
    <property type="entry name" value="TPP_enzyme_C"/>
    <property type="match status" value="1"/>
</dbReference>
<dbReference type="NCBIfam" id="TIGR03297">
    <property type="entry name" value="Ppyr-DeCO2ase"/>
    <property type="match status" value="1"/>
</dbReference>
<dbReference type="Pfam" id="PF02776">
    <property type="entry name" value="TPP_enzyme_N"/>
    <property type="match status" value="1"/>
</dbReference>